<dbReference type="Pfam" id="PF00590">
    <property type="entry name" value="TP_methylase"/>
    <property type="match status" value="1"/>
</dbReference>
<dbReference type="RefSeq" id="WP_379879178.1">
    <property type="nucleotide sequence ID" value="NZ_JBHUIP010000022.1"/>
</dbReference>
<dbReference type="InterPro" id="IPR014776">
    <property type="entry name" value="4pyrrole_Mease_sub2"/>
</dbReference>
<evidence type="ECO:0000256" key="4">
    <source>
        <dbReference type="ARBA" id="ARBA00022679"/>
    </source>
</evidence>
<evidence type="ECO:0000256" key="1">
    <source>
        <dbReference type="ARBA" id="ARBA00004953"/>
    </source>
</evidence>
<comment type="catalytic activity">
    <reaction evidence="6">
        <text>precorrin-5 + S-adenosyl-L-methionine + H2O = precorrin-6A + acetate + S-adenosyl-L-homocysteine + 2 H(+)</text>
        <dbReference type="Rhea" id="RHEA:18261"/>
        <dbReference type="ChEBI" id="CHEBI:15377"/>
        <dbReference type="ChEBI" id="CHEBI:15378"/>
        <dbReference type="ChEBI" id="CHEBI:30089"/>
        <dbReference type="ChEBI" id="CHEBI:57856"/>
        <dbReference type="ChEBI" id="CHEBI:59789"/>
        <dbReference type="ChEBI" id="CHEBI:77871"/>
        <dbReference type="ChEBI" id="CHEBI:77872"/>
        <dbReference type="EC" id="2.1.1.152"/>
    </reaction>
</comment>
<dbReference type="InterPro" id="IPR012797">
    <property type="entry name" value="CobF"/>
</dbReference>
<gene>
    <name evidence="8" type="primary">cobF</name>
    <name evidence="8" type="ORF">ACFSM5_22180</name>
</gene>
<evidence type="ECO:0000256" key="6">
    <source>
        <dbReference type="PIRNR" id="PIRNR036525"/>
    </source>
</evidence>
<dbReference type="PANTHER" id="PTHR43467:SF1">
    <property type="entry name" value="PRECORRIN-6A SYNTHASE [DEACETYLATING]"/>
    <property type="match status" value="1"/>
</dbReference>
<dbReference type="InterPro" id="IPR035996">
    <property type="entry name" value="4pyrrol_Methylase_sf"/>
</dbReference>
<dbReference type="PIRSF" id="PIRSF036525">
    <property type="entry name" value="CobF"/>
    <property type="match status" value="1"/>
</dbReference>
<dbReference type="NCBIfam" id="TIGR02434">
    <property type="entry name" value="CobF"/>
    <property type="match status" value="1"/>
</dbReference>
<keyword evidence="2" id="KW-0169">Cobalamin biosynthesis</keyword>
<comment type="pathway">
    <text evidence="1">Cofactor biosynthesis; adenosylcobalamin biosynthesis.</text>
</comment>
<accession>A0ABW5DXA5</accession>
<evidence type="ECO:0000259" key="7">
    <source>
        <dbReference type="Pfam" id="PF00590"/>
    </source>
</evidence>
<dbReference type="CDD" id="cd11643">
    <property type="entry name" value="Precorrin-6A-synthase"/>
    <property type="match status" value="1"/>
</dbReference>
<dbReference type="SUPFAM" id="SSF53790">
    <property type="entry name" value="Tetrapyrrole methylase"/>
    <property type="match status" value="1"/>
</dbReference>
<evidence type="ECO:0000256" key="3">
    <source>
        <dbReference type="ARBA" id="ARBA00022603"/>
    </source>
</evidence>
<dbReference type="EC" id="2.1.1.152" evidence="6"/>
<dbReference type="Proteomes" id="UP001597295">
    <property type="component" value="Unassembled WGS sequence"/>
</dbReference>
<evidence type="ECO:0000256" key="2">
    <source>
        <dbReference type="ARBA" id="ARBA00022573"/>
    </source>
</evidence>
<dbReference type="PANTHER" id="PTHR43467">
    <property type="entry name" value="COBALT-PRECORRIN-2 C(20)-METHYLTRANSFERASE"/>
    <property type="match status" value="1"/>
</dbReference>
<dbReference type="GO" id="GO:0043819">
    <property type="term" value="F:precorrin-6A synthase (deacetylating) activity"/>
    <property type="evidence" value="ECO:0007669"/>
    <property type="project" value="UniProtKB-EC"/>
</dbReference>
<comment type="caution">
    <text evidence="8">The sequence shown here is derived from an EMBL/GenBank/DDBJ whole genome shotgun (WGS) entry which is preliminary data.</text>
</comment>
<evidence type="ECO:0000313" key="8">
    <source>
        <dbReference type="EMBL" id="MFD2265624.1"/>
    </source>
</evidence>
<dbReference type="EMBL" id="JBHUIP010000022">
    <property type="protein sequence ID" value="MFD2265624.1"/>
    <property type="molecule type" value="Genomic_DNA"/>
</dbReference>
<keyword evidence="4 6" id="KW-0808">Transferase</keyword>
<dbReference type="InterPro" id="IPR014777">
    <property type="entry name" value="4pyrrole_Mease_sub1"/>
</dbReference>
<evidence type="ECO:0000313" key="9">
    <source>
        <dbReference type="Proteomes" id="UP001597295"/>
    </source>
</evidence>
<reference evidence="9" key="1">
    <citation type="journal article" date="2019" name="Int. J. Syst. Evol. Microbiol.">
        <title>The Global Catalogue of Microorganisms (GCM) 10K type strain sequencing project: providing services to taxonomists for standard genome sequencing and annotation.</title>
        <authorList>
            <consortium name="The Broad Institute Genomics Platform"/>
            <consortium name="The Broad Institute Genome Sequencing Center for Infectious Disease"/>
            <person name="Wu L."/>
            <person name="Ma J."/>
        </authorList>
    </citation>
    <scope>NUCLEOTIDE SEQUENCE [LARGE SCALE GENOMIC DNA]</scope>
    <source>
        <strain evidence="9">CGMCC 1.19062</strain>
    </source>
</reference>
<keyword evidence="5 6" id="KW-0949">S-adenosyl-L-methionine</keyword>
<dbReference type="InterPro" id="IPR000878">
    <property type="entry name" value="4pyrrol_Mease"/>
</dbReference>
<comment type="function">
    <text evidence="6">Catalyzes the methylation of C-1 in precorrin-5 and the subsequent extrusion of acetic acid from the resulting intermediate to form cobalt-precorrin-6A.</text>
</comment>
<feature type="domain" description="Tetrapyrrole methylase" evidence="7">
    <location>
        <begin position="4"/>
        <end position="221"/>
    </location>
</feature>
<name>A0ABW5DXA5_9PROT</name>
<dbReference type="Gene3D" id="3.30.950.10">
    <property type="entry name" value="Methyltransferase, Cobalt-precorrin-4 Transmethylase, Domain 2"/>
    <property type="match status" value="1"/>
</dbReference>
<keyword evidence="9" id="KW-1185">Reference proteome</keyword>
<organism evidence="8 9">
    <name type="scientific">Lacibacterium aquatile</name>
    <dbReference type="NCBI Taxonomy" id="1168082"/>
    <lineage>
        <taxon>Bacteria</taxon>
        <taxon>Pseudomonadati</taxon>
        <taxon>Pseudomonadota</taxon>
        <taxon>Alphaproteobacteria</taxon>
        <taxon>Rhodospirillales</taxon>
        <taxon>Rhodospirillaceae</taxon>
    </lineage>
</organism>
<evidence type="ECO:0000256" key="5">
    <source>
        <dbReference type="ARBA" id="ARBA00022691"/>
    </source>
</evidence>
<keyword evidence="3 6" id="KW-0489">Methyltransferase</keyword>
<protein>
    <recommendedName>
        <fullName evidence="6">Precorrin-6A synthase [deacetylating]</fullName>
        <ecNumber evidence="6">2.1.1.152</ecNumber>
    </recommendedName>
</protein>
<sequence length="248" mass="27763">MRQLLIIGIGAGDPDFITMQAIKALNRVDVFLIPDKGDEKQALKQLRLDICDRYVEREFSWREFCVPKRESEGDYKANVAQWHAEIAEAYERLLTEVPEDGVAGLLVWGDPSLYDSTLRIVDSLKERGRVAFEHEVIPGITAVQVLAAKHRIPLNRIGEPVLVTTGRKLAQGWPSEVETVVVMLDGELAFTKIDPTGLEIFWGAHLGTPSEVLVSGDLAAVADEIVEKRARSRAENGWVMDTYLIRRT</sequence>
<proteinExistence type="predicted"/>
<dbReference type="Gene3D" id="3.40.1010.10">
    <property type="entry name" value="Cobalt-precorrin-4 Transmethylase, Domain 1"/>
    <property type="match status" value="1"/>
</dbReference>
<dbReference type="GO" id="GO:0032259">
    <property type="term" value="P:methylation"/>
    <property type="evidence" value="ECO:0007669"/>
    <property type="project" value="UniProtKB-KW"/>
</dbReference>